<name>A0A8S9JXL5_BRACR</name>
<accession>A0A8S9JXL5</accession>
<feature type="region of interest" description="Disordered" evidence="1">
    <location>
        <begin position="68"/>
        <end position="152"/>
    </location>
</feature>
<reference evidence="2" key="1">
    <citation type="submission" date="2019-12" db="EMBL/GenBank/DDBJ databases">
        <title>Genome sequencing and annotation of Brassica cretica.</title>
        <authorList>
            <person name="Studholme D.J."/>
            <person name="Sarris P.F."/>
        </authorList>
    </citation>
    <scope>NUCLEOTIDE SEQUENCE</scope>
    <source>
        <strain evidence="2">PFS-102/07</strain>
        <tissue evidence="2">Leaf</tissue>
    </source>
</reference>
<dbReference type="EMBL" id="QGKY02000246">
    <property type="protein sequence ID" value="KAF2586774.1"/>
    <property type="molecule type" value="Genomic_DNA"/>
</dbReference>
<feature type="region of interest" description="Disordered" evidence="1">
    <location>
        <begin position="1"/>
        <end position="28"/>
    </location>
</feature>
<feature type="compositionally biased region" description="Polar residues" evidence="1">
    <location>
        <begin position="99"/>
        <end position="108"/>
    </location>
</feature>
<evidence type="ECO:0000313" key="2">
    <source>
        <dbReference type="EMBL" id="KAF2586774.1"/>
    </source>
</evidence>
<evidence type="ECO:0000256" key="1">
    <source>
        <dbReference type="SAM" id="MobiDB-lite"/>
    </source>
</evidence>
<gene>
    <name evidence="2" type="ORF">F2Q70_00034628</name>
</gene>
<sequence>MTDRRKRREQNEKPRKPTGHHLHKESQSQTCLLTQNTSLRQHEVGYTIGNAIIQREQLEIPASNQSSWDRYTHLSGDQNKVAGQIENSTSGEAPPNKQEGLSENTSFTHRPKLLAVETNLCVDPTEDRAGNRESHTAKNTPNEEKINHNNKI</sequence>
<comment type="caution">
    <text evidence="2">The sequence shown here is derived from an EMBL/GenBank/DDBJ whole genome shotgun (WGS) entry which is preliminary data.</text>
</comment>
<dbReference type="AlphaFoldDB" id="A0A8S9JXL5"/>
<feature type="compositionally biased region" description="Basic and acidic residues" evidence="1">
    <location>
        <begin position="1"/>
        <end position="15"/>
    </location>
</feature>
<proteinExistence type="predicted"/>
<feature type="compositionally biased region" description="Basic and acidic residues" evidence="1">
    <location>
        <begin position="125"/>
        <end position="152"/>
    </location>
</feature>
<organism evidence="2">
    <name type="scientific">Brassica cretica</name>
    <name type="common">Mustard</name>
    <dbReference type="NCBI Taxonomy" id="69181"/>
    <lineage>
        <taxon>Eukaryota</taxon>
        <taxon>Viridiplantae</taxon>
        <taxon>Streptophyta</taxon>
        <taxon>Embryophyta</taxon>
        <taxon>Tracheophyta</taxon>
        <taxon>Spermatophyta</taxon>
        <taxon>Magnoliopsida</taxon>
        <taxon>eudicotyledons</taxon>
        <taxon>Gunneridae</taxon>
        <taxon>Pentapetalae</taxon>
        <taxon>rosids</taxon>
        <taxon>malvids</taxon>
        <taxon>Brassicales</taxon>
        <taxon>Brassicaceae</taxon>
        <taxon>Brassiceae</taxon>
        <taxon>Brassica</taxon>
    </lineage>
</organism>
<protein>
    <submittedName>
        <fullName evidence="2">Uncharacterized protein</fullName>
    </submittedName>
</protein>